<evidence type="ECO:0000313" key="8">
    <source>
        <dbReference type="Proteomes" id="UP000243002"/>
    </source>
</evidence>
<keyword evidence="8" id="KW-1185">Reference proteome</keyword>
<keyword evidence="4" id="KW-0808">Transferase</keyword>
<comment type="caution">
    <text evidence="7">The sequence shown here is derived from an EMBL/GenBank/DDBJ whole genome shotgun (WGS) entry which is preliminary data.</text>
</comment>
<gene>
    <name evidence="7" type="ORF">C7K55_06740</name>
</gene>
<keyword evidence="2" id="KW-1003">Cell membrane</keyword>
<dbReference type="PANTHER" id="PTHR30606">
    <property type="entry name" value="LIPID A BIOSYNTHESIS LAUROYL ACYLTRANSFERASE"/>
    <property type="match status" value="1"/>
</dbReference>
<dbReference type="EMBL" id="PXXO01000006">
    <property type="protein sequence ID" value="PSJ05726.1"/>
    <property type="molecule type" value="Genomic_DNA"/>
</dbReference>
<dbReference type="PANTHER" id="PTHR30606:SF10">
    <property type="entry name" value="PHOSPHATIDYLINOSITOL MANNOSIDE ACYLTRANSFERASE"/>
    <property type="match status" value="1"/>
</dbReference>
<dbReference type="GO" id="GO:0016746">
    <property type="term" value="F:acyltransferase activity"/>
    <property type="evidence" value="ECO:0007669"/>
    <property type="project" value="UniProtKB-KW"/>
</dbReference>
<evidence type="ECO:0000256" key="6">
    <source>
        <dbReference type="ARBA" id="ARBA00023315"/>
    </source>
</evidence>
<comment type="subcellular location">
    <subcellularLocation>
        <location evidence="1">Cell inner membrane</location>
    </subcellularLocation>
</comment>
<evidence type="ECO:0000256" key="3">
    <source>
        <dbReference type="ARBA" id="ARBA00022519"/>
    </source>
</evidence>
<sequence length="308" mass="34524">MAQAPLQRKLRWQLEALGVRLLLLALRGRSHSSMSRGIAQAHRLARPWLRRRHTTAIANLTRVYGEQLSQGEREAIAEQSINSFFLSCLESIIQPVDACLISAEGEGLDELLRLHRQGQGVIVGSLHLGCWDLGLRWLSEQLDTPSVVYRPARNPYSDELLNRARQANSYCNWIPQADARSMLRCLHRGGSLVVMTDLYSRNSEVQVDFLGLSTNFVKGPAALSQKSGCPLFPVAQVREANGRFRLIFGAPLWPGQGAAALSDQLAAVARWHEPLIQAYPEQYYWINRRWRTGDGSGERLRPIGPPGR</sequence>
<reference evidence="7 8" key="1">
    <citation type="journal article" date="2018" name="Environ. Microbiol.">
        <title>Ecological and genomic features of two widespread freshwater picocyanobacteria.</title>
        <authorList>
            <person name="Cabello-Yeves P.J."/>
            <person name="Picazo A."/>
            <person name="Camacho A."/>
            <person name="Callieri C."/>
            <person name="Rosselli R."/>
            <person name="Roda-Garcia J.J."/>
            <person name="Coutinho F.H."/>
            <person name="Rodriguez-Valera F."/>
        </authorList>
    </citation>
    <scope>NUCLEOTIDE SEQUENCE [LARGE SCALE GENOMIC DNA]</scope>
    <source>
        <strain evidence="7 8">Tous</strain>
    </source>
</reference>
<keyword evidence="5" id="KW-0472">Membrane</keyword>
<dbReference type="InterPro" id="IPR004960">
    <property type="entry name" value="LipA_acyltrans"/>
</dbReference>
<evidence type="ECO:0000256" key="5">
    <source>
        <dbReference type="ARBA" id="ARBA00023136"/>
    </source>
</evidence>
<accession>A0A2P7MWV9</accession>
<evidence type="ECO:0000256" key="2">
    <source>
        <dbReference type="ARBA" id="ARBA00022475"/>
    </source>
</evidence>
<dbReference type="GO" id="GO:0005886">
    <property type="term" value="C:plasma membrane"/>
    <property type="evidence" value="ECO:0007669"/>
    <property type="project" value="UniProtKB-SubCell"/>
</dbReference>
<dbReference type="Proteomes" id="UP000243002">
    <property type="component" value="Unassembled WGS sequence"/>
</dbReference>
<keyword evidence="6" id="KW-0012">Acyltransferase</keyword>
<keyword evidence="3" id="KW-0997">Cell inner membrane</keyword>
<dbReference type="AlphaFoldDB" id="A0A2P7MWV9"/>
<dbReference type="RefSeq" id="WP_106502660.1">
    <property type="nucleotide sequence ID" value="NZ_PXXO01000006.1"/>
</dbReference>
<evidence type="ECO:0000256" key="4">
    <source>
        <dbReference type="ARBA" id="ARBA00022679"/>
    </source>
</evidence>
<dbReference type="OrthoDB" id="9801955at2"/>
<evidence type="ECO:0008006" key="9">
    <source>
        <dbReference type="Google" id="ProtNLM"/>
    </source>
</evidence>
<dbReference type="GO" id="GO:0009247">
    <property type="term" value="P:glycolipid biosynthetic process"/>
    <property type="evidence" value="ECO:0007669"/>
    <property type="project" value="UniProtKB-ARBA"/>
</dbReference>
<protein>
    <recommendedName>
        <fullName evidence="9">Lipid A biosynthesis acyltransferase</fullName>
    </recommendedName>
</protein>
<name>A0A2P7MWV9_9CYAN</name>
<evidence type="ECO:0000256" key="1">
    <source>
        <dbReference type="ARBA" id="ARBA00004533"/>
    </source>
</evidence>
<evidence type="ECO:0000313" key="7">
    <source>
        <dbReference type="EMBL" id="PSJ05726.1"/>
    </source>
</evidence>
<proteinExistence type="predicted"/>
<dbReference type="Pfam" id="PF03279">
    <property type="entry name" value="Lip_A_acyltrans"/>
    <property type="match status" value="1"/>
</dbReference>
<organism evidence="7 8">
    <name type="scientific">Cyanobium usitatum str. Tous</name>
    <dbReference type="NCBI Taxonomy" id="2116684"/>
    <lineage>
        <taxon>Bacteria</taxon>
        <taxon>Bacillati</taxon>
        <taxon>Cyanobacteriota</taxon>
        <taxon>Cyanophyceae</taxon>
        <taxon>Synechococcales</taxon>
        <taxon>Prochlorococcaceae</taxon>
        <taxon>Cyanobium</taxon>
    </lineage>
</organism>
<dbReference type="CDD" id="cd07984">
    <property type="entry name" value="LPLAT_LABLAT-like"/>
    <property type="match status" value="1"/>
</dbReference>